<dbReference type="OrthoDB" id="2340043at2"/>
<name>W6JUM3_9MICO</name>
<gene>
    <name evidence="2" type="ORF">BN11_1830010</name>
</gene>
<evidence type="ECO:0000313" key="3">
    <source>
        <dbReference type="Proteomes" id="UP000035763"/>
    </source>
</evidence>
<comment type="caution">
    <text evidence="2">The sequence shown here is derived from an EMBL/GenBank/DDBJ whole genome shotgun (WGS) entry which is preliminary data.</text>
</comment>
<accession>W6JUM3</accession>
<keyword evidence="3" id="KW-1185">Reference proteome</keyword>
<reference evidence="2 3" key="1">
    <citation type="journal article" date="2013" name="ISME J.">
        <title>A metabolic model for members of the genus Tetrasphaera involved in enhanced biological phosphorus removal.</title>
        <authorList>
            <person name="Kristiansen R."/>
            <person name="Nguyen H.T.T."/>
            <person name="Saunders A.M."/>
            <person name="Nielsen J.L."/>
            <person name="Wimmer R."/>
            <person name="Le V.Q."/>
            <person name="McIlroy S.J."/>
            <person name="Petrovski S."/>
            <person name="Seviour R.J."/>
            <person name="Calteau A."/>
            <person name="Nielsen K.L."/>
            <person name="Nielsen P.H."/>
        </authorList>
    </citation>
    <scope>NUCLEOTIDE SEQUENCE [LARGE SCALE GENOMIC DNA]</scope>
    <source>
        <strain evidence="2 3">Ben110</strain>
    </source>
</reference>
<evidence type="ECO:0000256" key="1">
    <source>
        <dbReference type="SAM" id="MobiDB-lite"/>
    </source>
</evidence>
<sequence length="80" mass="8418">MPLTVVELNVLGGSASPAAVDEGTRDVSLVVLTELDTSTAAALDALGWDERFPHRVGRADPGGWSRPPTSPAPDEPKKIR</sequence>
<proteinExistence type="predicted"/>
<dbReference type="AlphaFoldDB" id="W6JUM3"/>
<organism evidence="2 3">
    <name type="scientific">Nostocoides australiense Ben110</name>
    <dbReference type="NCBI Taxonomy" id="1193182"/>
    <lineage>
        <taxon>Bacteria</taxon>
        <taxon>Bacillati</taxon>
        <taxon>Actinomycetota</taxon>
        <taxon>Actinomycetes</taxon>
        <taxon>Micrococcales</taxon>
        <taxon>Intrasporangiaceae</taxon>
        <taxon>Nostocoides</taxon>
    </lineage>
</organism>
<evidence type="ECO:0000313" key="2">
    <source>
        <dbReference type="EMBL" id="CCH72632.1"/>
    </source>
</evidence>
<feature type="region of interest" description="Disordered" evidence="1">
    <location>
        <begin position="54"/>
        <end position="80"/>
    </location>
</feature>
<dbReference type="EMBL" id="CAJA01000094">
    <property type="protein sequence ID" value="CCH72632.1"/>
    <property type="molecule type" value="Genomic_DNA"/>
</dbReference>
<dbReference type="Proteomes" id="UP000035763">
    <property type="component" value="Unassembled WGS sequence"/>
</dbReference>
<protein>
    <submittedName>
        <fullName evidence="2">Uncharacterized protein</fullName>
    </submittedName>
</protein>
<dbReference type="RefSeq" id="WP_048698084.1">
    <property type="nucleotide sequence ID" value="NZ_HG764815.1"/>
</dbReference>